<dbReference type="InterPro" id="IPR001279">
    <property type="entry name" value="Metallo-B-lactamas"/>
</dbReference>
<gene>
    <name evidence="2" type="ORF">TSG867_LOCUS28249</name>
</gene>
<evidence type="ECO:0000313" key="2">
    <source>
        <dbReference type="EMBL" id="CAF4607958.1"/>
    </source>
</evidence>
<dbReference type="Proteomes" id="UP000663862">
    <property type="component" value="Unassembled WGS sequence"/>
</dbReference>
<dbReference type="Pfam" id="PF00753">
    <property type="entry name" value="Lactamase_B"/>
    <property type="match status" value="2"/>
</dbReference>
<protein>
    <recommendedName>
        <fullName evidence="1">Metallo-beta-lactamase domain-containing protein</fullName>
    </recommendedName>
</protein>
<dbReference type="SUPFAM" id="SSF56281">
    <property type="entry name" value="Metallo-hydrolase/oxidoreductase"/>
    <property type="match status" value="1"/>
</dbReference>
<name>A0A821CSM6_9BILA</name>
<dbReference type="PANTHER" id="PTHR23131:SF0">
    <property type="entry name" value="ENDORIBONUCLEASE LACTB2"/>
    <property type="match status" value="1"/>
</dbReference>
<evidence type="ECO:0000259" key="1">
    <source>
        <dbReference type="SMART" id="SM00849"/>
    </source>
</evidence>
<dbReference type="InterPro" id="IPR050662">
    <property type="entry name" value="Sec-metab_biosynth-thioest"/>
</dbReference>
<dbReference type="Gene3D" id="3.60.15.10">
    <property type="entry name" value="Ribonuclease Z/Hydroxyacylglutathione hydrolase-like"/>
    <property type="match status" value="2"/>
</dbReference>
<comment type="caution">
    <text evidence="2">The sequence shown here is derived from an EMBL/GenBank/DDBJ whole genome shotgun (WGS) entry which is preliminary data.</text>
</comment>
<dbReference type="PANTHER" id="PTHR23131">
    <property type="entry name" value="ENDORIBONUCLEASE LACTB2"/>
    <property type="match status" value="1"/>
</dbReference>
<sequence>LRVVACNPSPMTLQGTNAHLIGKGCNRLLFDAGQGATVYIDELKDTMKKNNIGLQEILITHWHPDHIYGIKYVLKLIDKRNFETEGAHFKAIHTPGHTTDHLCFWVEAEQTLFPGNTILGQGTTEFEDLYDYLNSLTLALKMSPKRIYSGYCPVVENPQQTLEHYIFHRQQCNNQIFDAFKQSNDGLDPNEITKIVYMGTLIILFE</sequence>
<dbReference type="InterPro" id="IPR036866">
    <property type="entry name" value="RibonucZ/Hydroxyglut_hydro"/>
</dbReference>
<dbReference type="SMART" id="SM00849">
    <property type="entry name" value="Lactamase_B"/>
    <property type="match status" value="1"/>
</dbReference>
<accession>A0A821CSM6</accession>
<evidence type="ECO:0000313" key="3">
    <source>
        <dbReference type="Proteomes" id="UP000663862"/>
    </source>
</evidence>
<proteinExistence type="predicted"/>
<feature type="domain" description="Metallo-beta-lactamase" evidence="1">
    <location>
        <begin position="15"/>
        <end position="151"/>
    </location>
</feature>
<dbReference type="AlphaFoldDB" id="A0A821CSM6"/>
<reference evidence="2" key="1">
    <citation type="submission" date="2021-02" db="EMBL/GenBank/DDBJ databases">
        <authorList>
            <person name="Nowell W R."/>
        </authorList>
    </citation>
    <scope>NUCLEOTIDE SEQUENCE</scope>
</reference>
<dbReference type="EMBL" id="CAJOBQ010003489">
    <property type="protein sequence ID" value="CAF4607958.1"/>
    <property type="molecule type" value="Genomic_DNA"/>
</dbReference>
<feature type="non-terminal residue" evidence="2">
    <location>
        <position position="1"/>
    </location>
</feature>
<organism evidence="2 3">
    <name type="scientific">Rotaria socialis</name>
    <dbReference type="NCBI Taxonomy" id="392032"/>
    <lineage>
        <taxon>Eukaryota</taxon>
        <taxon>Metazoa</taxon>
        <taxon>Spiralia</taxon>
        <taxon>Gnathifera</taxon>
        <taxon>Rotifera</taxon>
        <taxon>Eurotatoria</taxon>
        <taxon>Bdelloidea</taxon>
        <taxon>Philodinida</taxon>
        <taxon>Philodinidae</taxon>
        <taxon>Rotaria</taxon>
    </lineage>
</organism>